<dbReference type="Gene3D" id="1.10.40.40">
    <property type="entry name" value="Deoxyribonucleotidase, domain 2"/>
    <property type="match status" value="1"/>
</dbReference>
<dbReference type="GO" id="GO:0009223">
    <property type="term" value="P:pyrimidine deoxyribonucleotide catabolic process"/>
    <property type="evidence" value="ECO:0007669"/>
    <property type="project" value="TreeGrafter"/>
</dbReference>
<dbReference type="PANTHER" id="PTHR16504">
    <property type="entry name" value="5'(3')-DEOXYRIBONUCLEOTIDASE"/>
    <property type="match status" value="1"/>
</dbReference>
<dbReference type="SFLD" id="SFLDG01126">
    <property type="entry name" value="C1.2:_Nucleotidase_Like"/>
    <property type="match status" value="1"/>
</dbReference>
<dbReference type="SFLD" id="SFLDS00003">
    <property type="entry name" value="Haloacid_Dehalogenase"/>
    <property type="match status" value="1"/>
</dbReference>
<dbReference type="Pfam" id="PF06941">
    <property type="entry name" value="NT5C"/>
    <property type="match status" value="1"/>
</dbReference>
<evidence type="ECO:0000256" key="1">
    <source>
        <dbReference type="ARBA" id="ARBA00009589"/>
    </source>
</evidence>
<dbReference type="Gene3D" id="3.40.50.1000">
    <property type="entry name" value="HAD superfamily/HAD-like"/>
    <property type="match status" value="1"/>
</dbReference>
<accession>A0A1G8MP64</accession>
<dbReference type="InterPro" id="IPR023214">
    <property type="entry name" value="HAD_sf"/>
</dbReference>
<reference evidence="4" key="1">
    <citation type="submission" date="2016-10" db="EMBL/GenBank/DDBJ databases">
        <authorList>
            <person name="Varghese N."/>
            <person name="Submissions S."/>
        </authorList>
    </citation>
    <scope>NUCLEOTIDE SEQUENCE [LARGE SCALE GENOMIC DNA]</scope>
    <source>
        <strain evidence="4">Gh-67</strain>
    </source>
</reference>
<dbReference type="EMBL" id="FNCG01000028">
    <property type="protein sequence ID" value="SDI69809.1"/>
    <property type="molecule type" value="Genomic_DNA"/>
</dbReference>
<evidence type="ECO:0000313" key="3">
    <source>
        <dbReference type="EMBL" id="SDI69809.1"/>
    </source>
</evidence>
<gene>
    <name evidence="3" type="ORF">SAMN05192573_12833</name>
</gene>
<dbReference type="AlphaFoldDB" id="A0A1G8MP64"/>
<dbReference type="PANTHER" id="PTHR16504:SF4">
    <property type="entry name" value="5'(3')-DEOXYRIBONUCLEOTIDASE"/>
    <property type="match status" value="1"/>
</dbReference>
<organism evidence="3 4">
    <name type="scientific">Mucilaginibacter gossypii</name>
    <dbReference type="NCBI Taxonomy" id="551996"/>
    <lineage>
        <taxon>Bacteria</taxon>
        <taxon>Pseudomonadati</taxon>
        <taxon>Bacteroidota</taxon>
        <taxon>Sphingobacteriia</taxon>
        <taxon>Sphingobacteriales</taxon>
        <taxon>Sphingobacteriaceae</taxon>
        <taxon>Mucilaginibacter</taxon>
    </lineage>
</organism>
<comment type="similarity">
    <text evidence="1">Belongs to the 5'(3')-deoxyribonucleotidase family.</text>
</comment>
<dbReference type="InterPro" id="IPR036412">
    <property type="entry name" value="HAD-like_sf"/>
</dbReference>
<evidence type="ECO:0000313" key="4">
    <source>
        <dbReference type="Proteomes" id="UP000199705"/>
    </source>
</evidence>
<dbReference type="GO" id="GO:0008253">
    <property type="term" value="F:5'-nucleotidase activity"/>
    <property type="evidence" value="ECO:0007669"/>
    <property type="project" value="InterPro"/>
</dbReference>
<sequence length="186" mass="21455">MKLQTRKTIAIDMDGVMADVEPQLIKYYEQLYGITTTLEAIDGLSHAEAFPLDATTKASLNLPGFFRTLPVMPGAIEAIKKLMEDYEIYIVSAATEFPLSLFEKLEWLQEHFPFISWRNIVLCGDKSIIHTDYMIDDHCKNLDYCNGKAIMFNAQHNKHERQHVRVHNWDEILNLFEMEKTSADLA</sequence>
<feature type="active site" description="Proton donor" evidence="2">
    <location>
        <position position="14"/>
    </location>
</feature>
<keyword evidence="4" id="KW-1185">Reference proteome</keyword>
<dbReference type="SFLD" id="SFLDG01146">
    <property type="entry name" value="C1.2.2"/>
    <property type="match status" value="1"/>
</dbReference>
<dbReference type="Proteomes" id="UP000199705">
    <property type="component" value="Unassembled WGS sequence"/>
</dbReference>
<feature type="active site" description="Nucleophile" evidence="2">
    <location>
        <position position="12"/>
    </location>
</feature>
<dbReference type="SUPFAM" id="SSF56784">
    <property type="entry name" value="HAD-like"/>
    <property type="match status" value="1"/>
</dbReference>
<dbReference type="RefSeq" id="WP_091176060.1">
    <property type="nucleotide sequence ID" value="NZ_FNCG01000028.1"/>
</dbReference>
<dbReference type="STRING" id="551996.SAMN05192573_12833"/>
<evidence type="ECO:0000256" key="2">
    <source>
        <dbReference type="PIRSR" id="PIRSR610708-1"/>
    </source>
</evidence>
<proteinExistence type="inferred from homology"/>
<name>A0A1G8MP64_9SPHI</name>
<dbReference type="InterPro" id="IPR010708">
    <property type="entry name" value="5'(3')-deoxyribonucleotidase"/>
</dbReference>
<protein>
    <submittedName>
        <fullName evidence="3">5'(3')-deoxyribonucleotidase</fullName>
    </submittedName>
</protein>